<name>A0A0F9W4R5_9ZZZZ</name>
<dbReference type="AlphaFoldDB" id="A0A0F9W4R5"/>
<sequence length="319" mass="36077">MSQRKTKAAKKAAPKGAKILKSPERKIAIFGTTPSRGLGPYADGSGWERWTIGPGGKDAHNWERLFEVHGLWPADFKGYLNDLSLIKPPQQVVTLPQPDRPAETWAEAIANWKATHGLPDDVLKGDWSGQVTYPRETILEKFGRRMWFSSSISWCIALAIHEKPTDIGLWGIDLEAGEEYISQFVGCAHFLDLARLCGINIHLPKDCGLLRDPAPYPDRWETHLALTLEKKAKWIDEMIQKQQPEYDALSAEVHRQEGKLLTMRAYEAEAKDIEEGERVLIANNARLGQIAANINQLKGELSATQFYRRMYVWGMVEPY</sequence>
<proteinExistence type="predicted"/>
<gene>
    <name evidence="1" type="ORF">LCGC14_0327630</name>
</gene>
<reference evidence="1" key="1">
    <citation type="journal article" date="2015" name="Nature">
        <title>Complex archaea that bridge the gap between prokaryotes and eukaryotes.</title>
        <authorList>
            <person name="Spang A."/>
            <person name="Saw J.H."/>
            <person name="Jorgensen S.L."/>
            <person name="Zaremba-Niedzwiedzka K."/>
            <person name="Martijn J."/>
            <person name="Lind A.E."/>
            <person name="van Eijk R."/>
            <person name="Schleper C."/>
            <person name="Guy L."/>
            <person name="Ettema T.J."/>
        </authorList>
    </citation>
    <scope>NUCLEOTIDE SEQUENCE</scope>
</reference>
<comment type="caution">
    <text evidence="1">The sequence shown here is derived from an EMBL/GenBank/DDBJ whole genome shotgun (WGS) entry which is preliminary data.</text>
</comment>
<dbReference type="EMBL" id="LAZR01000227">
    <property type="protein sequence ID" value="KKN80671.1"/>
    <property type="molecule type" value="Genomic_DNA"/>
</dbReference>
<accession>A0A0F9W4R5</accession>
<organism evidence="1">
    <name type="scientific">marine sediment metagenome</name>
    <dbReference type="NCBI Taxonomy" id="412755"/>
    <lineage>
        <taxon>unclassified sequences</taxon>
        <taxon>metagenomes</taxon>
        <taxon>ecological metagenomes</taxon>
    </lineage>
</organism>
<protein>
    <submittedName>
        <fullName evidence="1">Uncharacterized protein</fullName>
    </submittedName>
</protein>
<evidence type="ECO:0000313" key="1">
    <source>
        <dbReference type="EMBL" id="KKN80671.1"/>
    </source>
</evidence>